<protein>
    <submittedName>
        <fullName evidence="1">Uncharacterized protein</fullName>
    </submittedName>
</protein>
<organism evidence="1 2">
    <name type="scientific">Leptospira alstonii serovar Sichuan str. 79601</name>
    <dbReference type="NCBI Taxonomy" id="1218565"/>
    <lineage>
        <taxon>Bacteria</taxon>
        <taxon>Pseudomonadati</taxon>
        <taxon>Spirochaetota</taxon>
        <taxon>Spirochaetia</taxon>
        <taxon>Leptospirales</taxon>
        <taxon>Leptospiraceae</taxon>
        <taxon>Leptospira</taxon>
    </lineage>
</organism>
<name>M6CGR2_9LEPT</name>
<evidence type="ECO:0000313" key="1">
    <source>
        <dbReference type="EMBL" id="EMJ90924.1"/>
    </source>
</evidence>
<evidence type="ECO:0000313" key="2">
    <source>
        <dbReference type="Proteomes" id="UP000011988"/>
    </source>
</evidence>
<comment type="caution">
    <text evidence="1">The sequence shown here is derived from an EMBL/GenBank/DDBJ whole genome shotgun (WGS) entry which is preliminary data.</text>
</comment>
<accession>M6CGR2</accession>
<dbReference type="AlphaFoldDB" id="M6CGR2"/>
<dbReference type="EMBL" id="ANIK01000116">
    <property type="protein sequence ID" value="EMJ90924.1"/>
    <property type="molecule type" value="Genomic_DNA"/>
</dbReference>
<reference evidence="1 2" key="1">
    <citation type="submission" date="2013-01" db="EMBL/GenBank/DDBJ databases">
        <authorList>
            <person name="Harkins D.M."/>
            <person name="Durkin A.S."/>
            <person name="Brinkac L.M."/>
            <person name="Haft D.H."/>
            <person name="Selengut J.D."/>
            <person name="Sanka R."/>
            <person name="DePew J."/>
            <person name="Purushe J."/>
            <person name="Galloway R.L."/>
            <person name="Vinetz J.M."/>
            <person name="Sutton G.G."/>
            <person name="Nierman W.C."/>
            <person name="Fouts D.E."/>
        </authorList>
    </citation>
    <scope>NUCLEOTIDE SEQUENCE [LARGE SCALE GENOMIC DNA]</scope>
    <source>
        <strain evidence="1 2">79601</strain>
    </source>
</reference>
<proteinExistence type="predicted"/>
<gene>
    <name evidence="1" type="ORF">LEP1GSC194_1294</name>
</gene>
<dbReference type="Proteomes" id="UP000011988">
    <property type="component" value="Unassembled WGS sequence"/>
</dbReference>
<sequence>MPLSKTKNAFIFYKLDEVVTRVNTGFSPINANRLKNMSDFCEWKAEIPI</sequence>